<name>A0A6G9LFL8_9CAUD</name>
<evidence type="ECO:0008006" key="4">
    <source>
        <dbReference type="Google" id="ProtNLM"/>
    </source>
</evidence>
<proteinExistence type="predicted"/>
<organism evidence="2 3">
    <name type="scientific">Pseudomonas phage Epa1</name>
    <dbReference type="NCBI Taxonomy" id="2719568"/>
    <lineage>
        <taxon>Viruses</taxon>
        <taxon>Duplodnaviria</taxon>
        <taxon>Heunggongvirae</taxon>
        <taxon>Uroviricota</taxon>
        <taxon>Caudoviricetes</taxon>
        <taxon>Bruynoghevirus</taxon>
        <taxon>Bruynoghevirus PaP3</taxon>
    </lineage>
</organism>
<evidence type="ECO:0000256" key="1">
    <source>
        <dbReference type="SAM" id="MobiDB-lite"/>
    </source>
</evidence>
<sequence>MASLTQKLFTIGQNIGGGQERVQLSRQGSYRPVHLGSGLSEESSSGQSNPFGAMGGAALAALLGQGGDSTPETVPSFSVEGARGASEQGAANVAAGMGAGMGILPSAEDLGFGQLPKSGILSKLFGG</sequence>
<feature type="compositionally biased region" description="Low complexity" evidence="1">
    <location>
        <begin position="35"/>
        <end position="46"/>
    </location>
</feature>
<dbReference type="Proteomes" id="UP000502495">
    <property type="component" value="Segment"/>
</dbReference>
<accession>A0A6G9LFL8</accession>
<feature type="region of interest" description="Disordered" evidence="1">
    <location>
        <begin position="64"/>
        <end position="83"/>
    </location>
</feature>
<gene>
    <name evidence="2" type="ORF">Epa1_p17</name>
</gene>
<protein>
    <recommendedName>
        <fullName evidence="4">Particle protein</fullName>
    </recommendedName>
</protein>
<evidence type="ECO:0000313" key="2">
    <source>
        <dbReference type="EMBL" id="QIQ64405.1"/>
    </source>
</evidence>
<feature type="region of interest" description="Disordered" evidence="1">
    <location>
        <begin position="29"/>
        <end position="51"/>
    </location>
</feature>
<reference evidence="2 3" key="1">
    <citation type="submission" date="2020-02" db="EMBL/GenBank/DDBJ databases">
        <title>Complete Genome Sequences of Nine Phages Lytic against Multidrug-Resistant Pseudomonas aeruginosa.</title>
        <authorList>
            <person name="Farlow J."/>
            <person name="Freyberger H.R."/>
            <person name="He Y."/>
            <person name="Ward A.M."/>
            <person name="Rutvisuttinunt W."/>
            <person name="Li T."/>
            <person name="Jacobs A.C."/>
            <person name="Nikolich M.P."/>
            <person name="Filippov A."/>
        </authorList>
    </citation>
    <scope>NUCLEOTIDE SEQUENCE [LARGE SCALE GENOMIC DNA]</scope>
</reference>
<evidence type="ECO:0000313" key="3">
    <source>
        <dbReference type="Proteomes" id="UP000502495"/>
    </source>
</evidence>
<dbReference type="EMBL" id="MT108723">
    <property type="protein sequence ID" value="QIQ64405.1"/>
    <property type="molecule type" value="Genomic_DNA"/>
</dbReference>